<dbReference type="CDD" id="cd11056">
    <property type="entry name" value="CYP6-like"/>
    <property type="match status" value="1"/>
</dbReference>
<comment type="similarity">
    <text evidence="4 13">Belongs to the cytochrome P450 family.</text>
</comment>
<dbReference type="InterPro" id="IPR017972">
    <property type="entry name" value="Cyt_P450_CS"/>
</dbReference>
<evidence type="ECO:0000256" key="2">
    <source>
        <dbReference type="ARBA" id="ARBA00004174"/>
    </source>
</evidence>
<evidence type="ECO:0000256" key="13">
    <source>
        <dbReference type="RuleBase" id="RU000461"/>
    </source>
</evidence>
<evidence type="ECO:0000256" key="8">
    <source>
        <dbReference type="ARBA" id="ARBA00022848"/>
    </source>
</evidence>
<comment type="caution">
    <text evidence="14">The sequence shown here is derived from an EMBL/GenBank/DDBJ whole genome shotgun (WGS) entry which is preliminary data.</text>
</comment>
<keyword evidence="11 13" id="KW-0503">Monooxygenase</keyword>
<keyword evidence="8" id="KW-0492">Microsome</keyword>
<evidence type="ECO:0000256" key="6">
    <source>
        <dbReference type="ARBA" id="ARBA00022723"/>
    </source>
</evidence>
<dbReference type="PANTHER" id="PTHR24292:SF54">
    <property type="entry name" value="CYP9F3-RELATED"/>
    <property type="match status" value="1"/>
</dbReference>
<evidence type="ECO:0000256" key="12">
    <source>
        <dbReference type="ARBA" id="ARBA00023136"/>
    </source>
</evidence>
<protein>
    <recommendedName>
        <fullName evidence="16">Cytochrome P450</fullName>
    </recommendedName>
</protein>
<dbReference type="SUPFAM" id="SSF48264">
    <property type="entry name" value="Cytochrome P450"/>
    <property type="match status" value="1"/>
</dbReference>
<evidence type="ECO:0000256" key="10">
    <source>
        <dbReference type="ARBA" id="ARBA00023004"/>
    </source>
</evidence>
<keyword evidence="9 13" id="KW-0560">Oxidoreductase</keyword>
<evidence type="ECO:0000256" key="5">
    <source>
        <dbReference type="ARBA" id="ARBA00022617"/>
    </source>
</evidence>
<dbReference type="InterPro" id="IPR002401">
    <property type="entry name" value="Cyt_P450_E_grp-I"/>
</dbReference>
<dbReference type="Proteomes" id="UP001162164">
    <property type="component" value="Unassembled WGS sequence"/>
</dbReference>
<proteinExistence type="inferred from homology"/>
<dbReference type="PROSITE" id="PS00086">
    <property type="entry name" value="CYTOCHROME_P450"/>
    <property type="match status" value="1"/>
</dbReference>
<evidence type="ECO:0000313" key="14">
    <source>
        <dbReference type="EMBL" id="KAJ8973165.1"/>
    </source>
</evidence>
<evidence type="ECO:0000256" key="11">
    <source>
        <dbReference type="ARBA" id="ARBA00023033"/>
    </source>
</evidence>
<comment type="subcellular location">
    <subcellularLocation>
        <location evidence="3">Endoplasmic reticulum membrane</location>
        <topology evidence="3">Peripheral membrane protein</topology>
    </subcellularLocation>
    <subcellularLocation>
        <location evidence="2">Microsome membrane</location>
        <topology evidence="2">Peripheral membrane protein</topology>
    </subcellularLocation>
</comment>
<dbReference type="InterPro" id="IPR036396">
    <property type="entry name" value="Cyt_P450_sf"/>
</dbReference>
<keyword evidence="15" id="KW-1185">Reference proteome</keyword>
<evidence type="ECO:0000256" key="9">
    <source>
        <dbReference type="ARBA" id="ARBA00023002"/>
    </source>
</evidence>
<dbReference type="PRINTS" id="PR00463">
    <property type="entry name" value="EP450I"/>
</dbReference>
<dbReference type="PANTHER" id="PTHR24292">
    <property type="entry name" value="CYTOCHROME P450"/>
    <property type="match status" value="1"/>
</dbReference>
<reference evidence="14" key="1">
    <citation type="journal article" date="2023" name="Insect Mol. Biol.">
        <title>Genome sequencing provides insights into the evolution of gene families encoding plant cell wall-degrading enzymes in longhorned beetles.</title>
        <authorList>
            <person name="Shin N.R."/>
            <person name="Okamura Y."/>
            <person name="Kirsch R."/>
            <person name="Pauchet Y."/>
        </authorList>
    </citation>
    <scope>NUCLEOTIDE SEQUENCE</scope>
    <source>
        <strain evidence="14">MMC_N1</strain>
    </source>
</reference>
<dbReference type="EMBL" id="JAPWTJ010001224">
    <property type="protein sequence ID" value="KAJ8973165.1"/>
    <property type="molecule type" value="Genomic_DNA"/>
</dbReference>
<evidence type="ECO:0000256" key="7">
    <source>
        <dbReference type="ARBA" id="ARBA00022824"/>
    </source>
</evidence>
<evidence type="ECO:0000256" key="3">
    <source>
        <dbReference type="ARBA" id="ARBA00004406"/>
    </source>
</evidence>
<dbReference type="Gene3D" id="1.10.630.10">
    <property type="entry name" value="Cytochrome P450"/>
    <property type="match status" value="1"/>
</dbReference>
<evidence type="ECO:0008006" key="16">
    <source>
        <dbReference type="Google" id="ProtNLM"/>
    </source>
</evidence>
<evidence type="ECO:0000313" key="15">
    <source>
        <dbReference type="Proteomes" id="UP001162164"/>
    </source>
</evidence>
<evidence type="ECO:0000256" key="1">
    <source>
        <dbReference type="ARBA" id="ARBA00001971"/>
    </source>
</evidence>
<sequence>MLLIILGVLTLVIGYYIRKTYSYWTRLGVQQGFVVPIFGDSWQMILGRHSFADLVRYAYYKCPGTKYSGMYSFHVPLLIVKDPELLKKIAVKDFDHFTDHMNVLPDDIDPMWSKNLFVLRGKKWREMRSLLSPTFTSSKIKMMFVLMVECAENLVQHFSKQEGDILTVEMKDAYTRCTNDIIASAAFGIKVDSLKEPNNEFYVMGKKSTSINSFSKTVQVVICSLWPRLYKLTNMKFFGDDVRNFFRRVIDETIKDRKEKGVVRADMVQLLMQARKETPDQDENDVIDTGFAVAREIKTDKEYGIRNKEYGWDRYGRGLYSPRRPARLPTRSRQCRGVCTCTPFGWLIRKKTQIKELTNEDITAQGLIFFFAGFDSVAGLMCFASYELAVNQDIQNRLRMEIRDTLEEFDGTITYEGILKMKYMDMVVSETLRKWPNAVAIDRVCTKPYTIPPATPNEKPVHLKEGVNIWIPIFAIHRDPQYYPDPDRFDPERFNDENKGDIKPYTYMPFGLGPRNCIGSRFGLLETKIVLFNVLLHFELVPVEKTVIPLKISKGTFQLNSEGGLWLGMKRIKKETDI</sequence>
<keyword evidence="12" id="KW-0472">Membrane</keyword>
<evidence type="ECO:0000256" key="4">
    <source>
        <dbReference type="ARBA" id="ARBA00010617"/>
    </source>
</evidence>
<keyword evidence="7" id="KW-0256">Endoplasmic reticulum</keyword>
<name>A0ABQ9J4Z7_9CUCU</name>
<keyword evidence="10 13" id="KW-0408">Iron</keyword>
<dbReference type="Pfam" id="PF00067">
    <property type="entry name" value="p450"/>
    <property type="match status" value="2"/>
</dbReference>
<dbReference type="InterPro" id="IPR001128">
    <property type="entry name" value="Cyt_P450"/>
</dbReference>
<accession>A0ABQ9J4Z7</accession>
<keyword evidence="5 13" id="KW-0349">Heme</keyword>
<comment type="cofactor">
    <cofactor evidence="1">
        <name>heme</name>
        <dbReference type="ChEBI" id="CHEBI:30413"/>
    </cofactor>
</comment>
<organism evidence="14 15">
    <name type="scientific">Molorchus minor</name>
    <dbReference type="NCBI Taxonomy" id="1323400"/>
    <lineage>
        <taxon>Eukaryota</taxon>
        <taxon>Metazoa</taxon>
        <taxon>Ecdysozoa</taxon>
        <taxon>Arthropoda</taxon>
        <taxon>Hexapoda</taxon>
        <taxon>Insecta</taxon>
        <taxon>Pterygota</taxon>
        <taxon>Neoptera</taxon>
        <taxon>Endopterygota</taxon>
        <taxon>Coleoptera</taxon>
        <taxon>Polyphaga</taxon>
        <taxon>Cucujiformia</taxon>
        <taxon>Chrysomeloidea</taxon>
        <taxon>Cerambycidae</taxon>
        <taxon>Lamiinae</taxon>
        <taxon>Monochamini</taxon>
        <taxon>Molorchus</taxon>
    </lineage>
</organism>
<keyword evidence="6 13" id="KW-0479">Metal-binding</keyword>
<gene>
    <name evidence="14" type="ORF">NQ317_007506</name>
</gene>
<dbReference type="InterPro" id="IPR050476">
    <property type="entry name" value="Insect_CytP450_Detox"/>
</dbReference>
<dbReference type="PRINTS" id="PR00385">
    <property type="entry name" value="P450"/>
</dbReference>